<accession>A0A5C6W4F0</accession>
<dbReference type="OrthoDB" id="2885897at2"/>
<sequence length="69" mass="8365">MDKIELLFNGWIQNIYRQHERLQGNEDQKLKIKDFELESIDSTAKSFEKNMEFTASEMEKWLIKNQLDK</sequence>
<dbReference type="EMBL" id="VOQF01000006">
    <property type="protein sequence ID" value="TXC90713.1"/>
    <property type="molecule type" value="Genomic_DNA"/>
</dbReference>
<organism evidence="1 2">
    <name type="scientific">Metabacillus litoralis</name>
    <dbReference type="NCBI Taxonomy" id="152268"/>
    <lineage>
        <taxon>Bacteria</taxon>
        <taxon>Bacillati</taxon>
        <taxon>Bacillota</taxon>
        <taxon>Bacilli</taxon>
        <taxon>Bacillales</taxon>
        <taxon>Bacillaceae</taxon>
        <taxon>Metabacillus</taxon>
    </lineage>
</organism>
<evidence type="ECO:0000313" key="2">
    <source>
        <dbReference type="Proteomes" id="UP000321363"/>
    </source>
</evidence>
<dbReference type="RefSeq" id="WP_146948916.1">
    <property type="nucleotide sequence ID" value="NZ_VOQF01000006.1"/>
</dbReference>
<name>A0A5C6W4F0_9BACI</name>
<dbReference type="Proteomes" id="UP000321363">
    <property type="component" value="Unassembled WGS sequence"/>
</dbReference>
<evidence type="ECO:0000313" key="1">
    <source>
        <dbReference type="EMBL" id="TXC90713.1"/>
    </source>
</evidence>
<comment type="caution">
    <text evidence="1">The sequence shown here is derived from an EMBL/GenBank/DDBJ whole genome shotgun (WGS) entry which is preliminary data.</text>
</comment>
<gene>
    <name evidence="1" type="ORF">FS935_12445</name>
</gene>
<dbReference type="AlphaFoldDB" id="A0A5C6W4F0"/>
<reference evidence="1 2" key="1">
    <citation type="journal article" date="2005" name="Int. J. Syst. Evol. Microbiol.">
        <title>Bacillus litoralis sp. nov., isolated from a tidal flat of the Yellow Sea in Korea.</title>
        <authorList>
            <person name="Yoon J.H."/>
            <person name="Oh T.K."/>
        </authorList>
    </citation>
    <scope>NUCLEOTIDE SEQUENCE [LARGE SCALE GENOMIC DNA]</scope>
    <source>
        <strain evidence="1 2">SW-211</strain>
    </source>
</reference>
<keyword evidence="2" id="KW-1185">Reference proteome</keyword>
<proteinExistence type="predicted"/>
<protein>
    <submittedName>
        <fullName evidence="1">Uncharacterized protein</fullName>
    </submittedName>
</protein>